<accession>A0ABY5S759</accession>
<evidence type="ECO:0000259" key="2">
    <source>
        <dbReference type="Pfam" id="PF00899"/>
    </source>
</evidence>
<dbReference type="RefSeq" id="WP_258384748.1">
    <property type="nucleotide sequence ID" value="NZ_CP091430.1"/>
</dbReference>
<dbReference type="PANTHER" id="PTHR10953:SF102">
    <property type="entry name" value="ADENYLYLTRANSFERASE AND SULFURTRANSFERASE MOCS3"/>
    <property type="match status" value="1"/>
</dbReference>
<dbReference type="PANTHER" id="PTHR10953">
    <property type="entry name" value="UBIQUITIN-ACTIVATING ENZYME E1"/>
    <property type="match status" value="1"/>
</dbReference>
<dbReference type="GO" id="GO:0016779">
    <property type="term" value="F:nucleotidyltransferase activity"/>
    <property type="evidence" value="ECO:0007669"/>
    <property type="project" value="UniProtKB-KW"/>
</dbReference>
<keyword evidence="4" id="KW-1185">Reference proteome</keyword>
<keyword evidence="3" id="KW-0808">Transferase</keyword>
<dbReference type="EMBL" id="CP091430">
    <property type="protein sequence ID" value="UVI28660.1"/>
    <property type="molecule type" value="Genomic_DNA"/>
</dbReference>
<name>A0ABY5S759_9BACL</name>
<evidence type="ECO:0000313" key="3">
    <source>
        <dbReference type="EMBL" id="UVI28660.1"/>
    </source>
</evidence>
<feature type="region of interest" description="Disordered" evidence="1">
    <location>
        <begin position="357"/>
        <end position="378"/>
    </location>
</feature>
<dbReference type="Pfam" id="PF00899">
    <property type="entry name" value="ThiF"/>
    <property type="match status" value="1"/>
</dbReference>
<evidence type="ECO:0000313" key="4">
    <source>
        <dbReference type="Proteomes" id="UP001057877"/>
    </source>
</evidence>
<reference evidence="3" key="1">
    <citation type="submission" date="2022-01" db="EMBL/GenBank/DDBJ databases">
        <title>Paenibacillus spongiae sp. nov., isolated from marine sponge.</title>
        <authorList>
            <person name="Li Z."/>
            <person name="Zhang M."/>
        </authorList>
    </citation>
    <scope>NUCLEOTIDE SEQUENCE</scope>
    <source>
        <strain evidence="3">PHS-Z3</strain>
    </source>
</reference>
<feature type="domain" description="THIF-type NAD/FAD binding fold" evidence="2">
    <location>
        <begin position="23"/>
        <end position="261"/>
    </location>
</feature>
<protein>
    <submittedName>
        <fullName evidence="3">ThiF family adenylyltransferase</fullName>
    </submittedName>
</protein>
<sequence length="484" mass="51726">MAATDSIDEQPSLSDDAAWSERYSRQTRFAPIGTAGQNRLRKASVLIVGCGALGASLAQHMVRAGVGTVRIVDRDYVEPSNLQRQVLFDEEDARSALPKAVAAANKLRRINSDVAVEPYVADVTAQSAVKLTEGVMLVLDGTDNVPTRLAMSDTCFRLGIPLLYGGIAGSHGMSATLIPGETACLRCLIGGTEEDHSGETCDTIGVISPIVDWIAALQAAEALKWLAGAREAIRRTWLSADLWPFRLSESAMPKPSSSCPCCSTAAIGSPMNRGGDIDGQAYHSNHKEDIVGQVQDPLHVKESAAQERRSIRAKEIAAKVTSAIHASTSSVEERALSAAGAKTRVGKQAEYEKINRRDDAALQANGNQSTGLLSASDDPIEKPVRSVMLCGRDSVQVSIGRTIDLVKAQQHMAACGMPVTANPYLVRVQIQEGELLALFPDGRILVQGTQDTRRAEALCERYVSAIMAADVETAPLNGLRGREE</sequence>
<evidence type="ECO:0000256" key="1">
    <source>
        <dbReference type="SAM" id="MobiDB-lite"/>
    </source>
</evidence>
<dbReference type="Gene3D" id="3.40.50.720">
    <property type="entry name" value="NAD(P)-binding Rossmann-like Domain"/>
    <property type="match status" value="1"/>
</dbReference>
<feature type="compositionally biased region" description="Polar residues" evidence="1">
    <location>
        <begin position="364"/>
        <end position="373"/>
    </location>
</feature>
<dbReference type="Proteomes" id="UP001057877">
    <property type="component" value="Chromosome"/>
</dbReference>
<dbReference type="InterPro" id="IPR045886">
    <property type="entry name" value="ThiF/MoeB/HesA"/>
</dbReference>
<keyword evidence="3" id="KW-0548">Nucleotidyltransferase</keyword>
<dbReference type="CDD" id="cd00757">
    <property type="entry name" value="ThiF_MoeB_HesA_family"/>
    <property type="match status" value="1"/>
</dbReference>
<gene>
    <name evidence="3" type="ORF">L1F29_24925</name>
</gene>
<dbReference type="InterPro" id="IPR035985">
    <property type="entry name" value="Ubiquitin-activating_enz"/>
</dbReference>
<dbReference type="InterPro" id="IPR000594">
    <property type="entry name" value="ThiF_NAD_FAD-bd"/>
</dbReference>
<dbReference type="SUPFAM" id="SSF69572">
    <property type="entry name" value="Activating enzymes of the ubiquitin-like proteins"/>
    <property type="match status" value="1"/>
</dbReference>
<organism evidence="3 4">
    <name type="scientific">Paenibacillus spongiae</name>
    <dbReference type="NCBI Taxonomy" id="2909671"/>
    <lineage>
        <taxon>Bacteria</taxon>
        <taxon>Bacillati</taxon>
        <taxon>Bacillota</taxon>
        <taxon>Bacilli</taxon>
        <taxon>Bacillales</taxon>
        <taxon>Paenibacillaceae</taxon>
        <taxon>Paenibacillus</taxon>
    </lineage>
</organism>
<proteinExistence type="predicted"/>